<evidence type="ECO:0000259" key="2">
    <source>
        <dbReference type="Pfam" id="PF01636"/>
    </source>
</evidence>
<reference evidence="3 4" key="1">
    <citation type="submission" date="2023-10" db="EMBL/GenBank/DDBJ databases">
        <title>A novel Glycoside Hydrolase 43-Like Enzyme from Clostrdium boliviensis is an Endo-xylanase, and a Candidate for Xylooligosaccharides Production from Different Xylan Substrates.</title>
        <authorList>
            <person name="Alvarez M.T."/>
            <person name="Rocabado-Villegas L.R."/>
            <person name="Salas-Veizaga D.M."/>
            <person name="Linares-Pasten J.A."/>
            <person name="Gudmundsdottir E.E."/>
            <person name="Hreggvidsson G.O."/>
            <person name="Adlercreutz P."/>
            <person name="Nordberg Karlsson E."/>
        </authorList>
    </citation>
    <scope>NUCLEOTIDE SEQUENCE [LARGE SCALE GENOMIC DNA]</scope>
    <source>
        <strain evidence="3 4">E-1</strain>
    </source>
</reference>
<dbReference type="Gene3D" id="3.90.1200.10">
    <property type="match status" value="1"/>
</dbReference>
<dbReference type="InterPro" id="IPR050249">
    <property type="entry name" value="Pseudomonas-type_ThrB"/>
</dbReference>
<dbReference type="EMBL" id="JAWONS010000329">
    <property type="protein sequence ID" value="MDW2800783.1"/>
    <property type="molecule type" value="Genomic_DNA"/>
</dbReference>
<name>A0ABU4GTA7_9CLOT</name>
<dbReference type="Proteomes" id="UP001276854">
    <property type="component" value="Unassembled WGS sequence"/>
</dbReference>
<comment type="similarity">
    <text evidence="1">Belongs to the pseudomonas-type ThrB family.</text>
</comment>
<dbReference type="PANTHER" id="PTHR21064">
    <property type="entry name" value="AMINOGLYCOSIDE PHOSPHOTRANSFERASE DOMAIN-CONTAINING PROTEIN-RELATED"/>
    <property type="match status" value="1"/>
</dbReference>
<dbReference type="Pfam" id="PF01636">
    <property type="entry name" value="APH"/>
    <property type="match status" value="1"/>
</dbReference>
<feature type="domain" description="Aminoglycoside phosphotransferase" evidence="2">
    <location>
        <begin position="25"/>
        <end position="212"/>
    </location>
</feature>
<gene>
    <name evidence="3" type="ORF">RZO55_24740</name>
</gene>
<dbReference type="PANTHER" id="PTHR21064:SF6">
    <property type="entry name" value="AMINOGLYCOSIDE PHOSPHOTRANSFERASE DOMAIN-CONTAINING PROTEIN"/>
    <property type="match status" value="1"/>
</dbReference>
<evidence type="ECO:0000256" key="1">
    <source>
        <dbReference type="ARBA" id="ARBA00038240"/>
    </source>
</evidence>
<dbReference type="InterPro" id="IPR002575">
    <property type="entry name" value="Aminoglycoside_PTrfase"/>
</dbReference>
<protein>
    <submittedName>
        <fullName evidence="3">Phosphotransferase</fullName>
    </submittedName>
</protein>
<sequence length="297" mass="33638">MAAGITEYWGISEKPVAATPTTWDVAGKYILKLVSTEHAAFNNIRLTAALLSHKVPVPHIIKANDGRDFINTEEGCYLLMEKLSGSHIKEAFEQDYAVIAYETGIVIGKIHCALMTVSDKSTGITPFHEELKGWISKELSGSSLLTKEEWLEPIEALCSLYPQLPKQQIHRDLHYGNLLFQGTTLMGVLDFDLGKQDARIFDIAYFLSGQLSDQKDLMAIKDKWIEFISQFLIGYESVIVLENNEKKALPLMIQCIELLFVAFWQQQKNQEAAADAVRIFRFVERVCKQELKHTQNI</sequence>
<keyword evidence="4" id="KW-1185">Reference proteome</keyword>
<dbReference type="InterPro" id="IPR011009">
    <property type="entry name" value="Kinase-like_dom_sf"/>
</dbReference>
<comment type="caution">
    <text evidence="3">The sequence shown here is derived from an EMBL/GenBank/DDBJ whole genome shotgun (WGS) entry which is preliminary data.</text>
</comment>
<organism evidence="3 4">
    <name type="scientific">Clostridium boliviensis</name>
    <dbReference type="NCBI Taxonomy" id="318465"/>
    <lineage>
        <taxon>Bacteria</taxon>
        <taxon>Bacillati</taxon>
        <taxon>Bacillota</taxon>
        <taxon>Clostridia</taxon>
        <taxon>Eubacteriales</taxon>
        <taxon>Clostridiaceae</taxon>
        <taxon>Clostridium</taxon>
    </lineage>
</organism>
<accession>A0ABU4GTA7</accession>
<evidence type="ECO:0000313" key="3">
    <source>
        <dbReference type="EMBL" id="MDW2800783.1"/>
    </source>
</evidence>
<dbReference type="SUPFAM" id="SSF56112">
    <property type="entry name" value="Protein kinase-like (PK-like)"/>
    <property type="match status" value="1"/>
</dbReference>
<evidence type="ECO:0000313" key="4">
    <source>
        <dbReference type="Proteomes" id="UP001276854"/>
    </source>
</evidence>
<dbReference type="RefSeq" id="WP_318066944.1">
    <property type="nucleotide sequence ID" value="NZ_JAWONS010000329.1"/>
</dbReference>
<proteinExistence type="inferred from homology"/>